<proteinExistence type="predicted"/>
<reference evidence="1 2" key="1">
    <citation type="submission" date="2022-12" db="EMBL/GenBank/DDBJ databases">
        <title>Chromosome-scale assembly of the Ensete ventricosum genome.</title>
        <authorList>
            <person name="Dussert Y."/>
            <person name="Stocks J."/>
            <person name="Wendawek A."/>
            <person name="Woldeyes F."/>
            <person name="Nichols R.A."/>
            <person name="Borrell J.S."/>
        </authorList>
    </citation>
    <scope>NUCLEOTIDE SEQUENCE [LARGE SCALE GENOMIC DNA]</scope>
    <source>
        <strain evidence="2">cv. Maze</strain>
        <tissue evidence="1">Seeds</tissue>
    </source>
</reference>
<dbReference type="Proteomes" id="UP001222027">
    <property type="component" value="Unassembled WGS sequence"/>
</dbReference>
<dbReference type="AlphaFoldDB" id="A0AAV8R1J5"/>
<gene>
    <name evidence="1" type="ORF">OPV22_018260</name>
</gene>
<dbReference type="EMBL" id="JAQQAF010000005">
    <property type="protein sequence ID" value="KAJ8485775.1"/>
    <property type="molecule type" value="Genomic_DNA"/>
</dbReference>
<evidence type="ECO:0000313" key="1">
    <source>
        <dbReference type="EMBL" id="KAJ8485775.1"/>
    </source>
</evidence>
<organism evidence="1 2">
    <name type="scientific">Ensete ventricosum</name>
    <name type="common">Abyssinian banana</name>
    <name type="synonym">Musa ensete</name>
    <dbReference type="NCBI Taxonomy" id="4639"/>
    <lineage>
        <taxon>Eukaryota</taxon>
        <taxon>Viridiplantae</taxon>
        <taxon>Streptophyta</taxon>
        <taxon>Embryophyta</taxon>
        <taxon>Tracheophyta</taxon>
        <taxon>Spermatophyta</taxon>
        <taxon>Magnoliopsida</taxon>
        <taxon>Liliopsida</taxon>
        <taxon>Zingiberales</taxon>
        <taxon>Musaceae</taxon>
        <taxon>Ensete</taxon>
    </lineage>
</organism>
<comment type="caution">
    <text evidence="1">The sequence shown here is derived from an EMBL/GenBank/DDBJ whole genome shotgun (WGS) entry which is preliminary data.</text>
</comment>
<sequence length="99" mass="11221">MRSSAVNFFTPTPIRCIVAHAKKESRRFTACRFPCAALSYVSEVKASRVTYRSRYIVHPSTDGQDERISSVTQLALQDLPFVRIVKLELVMQIETITEG</sequence>
<accession>A0AAV8R1J5</accession>
<name>A0AAV8R1J5_ENSVE</name>
<evidence type="ECO:0000313" key="2">
    <source>
        <dbReference type="Proteomes" id="UP001222027"/>
    </source>
</evidence>
<keyword evidence="2" id="KW-1185">Reference proteome</keyword>
<protein>
    <submittedName>
        <fullName evidence="1">Uncharacterized protein</fullName>
    </submittedName>
</protein>